<dbReference type="InterPro" id="IPR003954">
    <property type="entry name" value="RRM_euk-type"/>
</dbReference>
<keyword evidence="6" id="KW-1185">Reference proteome</keyword>
<dbReference type="Proteomes" id="UP001642483">
    <property type="component" value="Unassembled WGS sequence"/>
</dbReference>
<dbReference type="EMBL" id="CAWYQH010000098">
    <property type="protein sequence ID" value="CAK8685019.1"/>
    <property type="molecule type" value="Genomic_DNA"/>
</dbReference>
<feature type="domain" description="RRM" evidence="4">
    <location>
        <begin position="266"/>
        <end position="343"/>
    </location>
</feature>
<dbReference type="SMART" id="SM00360">
    <property type="entry name" value="RRM"/>
    <property type="match status" value="3"/>
</dbReference>
<dbReference type="InterPro" id="IPR000504">
    <property type="entry name" value="RRM_dom"/>
</dbReference>
<accession>A0ABP0G2X3</accession>
<dbReference type="InterPro" id="IPR035979">
    <property type="entry name" value="RBD_domain_sf"/>
</dbReference>
<evidence type="ECO:0000256" key="1">
    <source>
        <dbReference type="ARBA" id="ARBA00022737"/>
    </source>
</evidence>
<sequence>MGDDDTDQNATGFNANMTNLIINYLPQSLTDDEFFQLFASVGDVTSARIIRDKKTSYSFGYGFVNYGNPNDAAQAIEQLNGQLLQSKTIKVAYSQPSGFQTKNINLYVSGLPADASEERLQDHFSPFGTITQCRVIRDKNTGLCQGFGFVLFANRDEAGEAIKGLDGSLFPGTLTNNISVKFAKTEQKGPPNSYLNKASHMPYSFNTLGSSMVGRGGGPMRGHSFRGRFSPMTSARGTFSNPTTAAEGMCQNLNQSVSGDNGSNGTIVFVYGIGPHTNEDQLWDLFKSFGNIMRINVIWDHNKGLGKGYGFVTYSTHTEALFAVHSMKNVSFQGRQLQVSIKT</sequence>
<dbReference type="Pfam" id="PF00076">
    <property type="entry name" value="RRM_1"/>
    <property type="match status" value="3"/>
</dbReference>
<protein>
    <recommendedName>
        <fullName evidence="4">RRM domain-containing protein</fullName>
    </recommendedName>
</protein>
<comment type="caution">
    <text evidence="5">The sequence shown here is derived from an EMBL/GenBank/DDBJ whole genome shotgun (WGS) entry which is preliminary data.</text>
</comment>
<dbReference type="SUPFAM" id="SSF54928">
    <property type="entry name" value="RNA-binding domain, RBD"/>
    <property type="match status" value="2"/>
</dbReference>
<evidence type="ECO:0000313" key="5">
    <source>
        <dbReference type="EMBL" id="CAK8685019.1"/>
    </source>
</evidence>
<organism evidence="5 6">
    <name type="scientific">Clavelina lepadiformis</name>
    <name type="common">Light-bulb sea squirt</name>
    <name type="synonym">Ascidia lepadiformis</name>
    <dbReference type="NCBI Taxonomy" id="159417"/>
    <lineage>
        <taxon>Eukaryota</taxon>
        <taxon>Metazoa</taxon>
        <taxon>Chordata</taxon>
        <taxon>Tunicata</taxon>
        <taxon>Ascidiacea</taxon>
        <taxon>Aplousobranchia</taxon>
        <taxon>Clavelinidae</taxon>
        <taxon>Clavelina</taxon>
    </lineage>
</organism>
<dbReference type="PANTHER" id="PTHR48027">
    <property type="entry name" value="HETEROGENEOUS NUCLEAR RIBONUCLEOPROTEIN 87F-RELATED"/>
    <property type="match status" value="1"/>
</dbReference>
<evidence type="ECO:0000313" key="6">
    <source>
        <dbReference type="Proteomes" id="UP001642483"/>
    </source>
</evidence>
<feature type="domain" description="RRM" evidence="4">
    <location>
        <begin position="104"/>
        <end position="185"/>
    </location>
</feature>
<dbReference type="InterPro" id="IPR002343">
    <property type="entry name" value="Hud_Sxl_RNA"/>
</dbReference>
<name>A0ABP0G2X3_CLALP</name>
<evidence type="ECO:0000256" key="2">
    <source>
        <dbReference type="ARBA" id="ARBA00022884"/>
    </source>
</evidence>
<dbReference type="PROSITE" id="PS50102">
    <property type="entry name" value="RRM"/>
    <property type="match status" value="3"/>
</dbReference>
<feature type="domain" description="RRM" evidence="4">
    <location>
        <begin position="18"/>
        <end position="96"/>
    </location>
</feature>
<dbReference type="InterPro" id="IPR052462">
    <property type="entry name" value="SLIRP/GR-RBP-like"/>
</dbReference>
<dbReference type="PRINTS" id="PR00961">
    <property type="entry name" value="HUDSXLRNA"/>
</dbReference>
<dbReference type="SMART" id="SM00361">
    <property type="entry name" value="RRM_1"/>
    <property type="match status" value="3"/>
</dbReference>
<reference evidence="5 6" key="1">
    <citation type="submission" date="2024-02" db="EMBL/GenBank/DDBJ databases">
        <authorList>
            <person name="Daric V."/>
            <person name="Darras S."/>
        </authorList>
    </citation>
    <scope>NUCLEOTIDE SEQUENCE [LARGE SCALE GENOMIC DNA]</scope>
</reference>
<dbReference type="Gene3D" id="3.30.70.330">
    <property type="match status" value="3"/>
</dbReference>
<keyword evidence="2 3" id="KW-0694">RNA-binding</keyword>
<keyword evidence="1" id="KW-0677">Repeat</keyword>
<proteinExistence type="predicted"/>
<dbReference type="InterPro" id="IPR012677">
    <property type="entry name" value="Nucleotide-bd_a/b_plait_sf"/>
</dbReference>
<evidence type="ECO:0000259" key="4">
    <source>
        <dbReference type="PROSITE" id="PS50102"/>
    </source>
</evidence>
<gene>
    <name evidence="5" type="ORF">CVLEPA_LOCUS16183</name>
</gene>
<evidence type="ECO:0000256" key="3">
    <source>
        <dbReference type="PROSITE-ProRule" id="PRU00176"/>
    </source>
</evidence>